<keyword evidence="5" id="KW-0418">Kinase</keyword>
<keyword evidence="4" id="KW-0547">Nucleotide-binding</keyword>
<evidence type="ECO:0000256" key="2">
    <source>
        <dbReference type="ARBA" id="ARBA00012052"/>
    </source>
</evidence>
<dbReference type="Pfam" id="PF00288">
    <property type="entry name" value="GHMP_kinases_N"/>
    <property type="match status" value="1"/>
</dbReference>
<keyword evidence="3" id="KW-0808">Transferase</keyword>
<evidence type="ECO:0000256" key="8">
    <source>
        <dbReference type="SAM" id="MobiDB-lite"/>
    </source>
</evidence>
<comment type="similarity">
    <text evidence="1">Belongs to the GHMP kinase family. IspE subfamily.</text>
</comment>
<dbReference type="AlphaFoldDB" id="A0AAV9ITZ1"/>
<feature type="domain" description="GHMP kinase N-terminal" evidence="9">
    <location>
        <begin position="294"/>
        <end position="370"/>
    </location>
</feature>
<accession>A0AAV9ITZ1</accession>
<feature type="region of interest" description="Disordered" evidence="8">
    <location>
        <begin position="94"/>
        <end position="186"/>
    </location>
</feature>
<comment type="caution">
    <text evidence="11">The sequence shown here is derived from an EMBL/GenBank/DDBJ whole genome shotgun (WGS) entry which is preliminary data.</text>
</comment>
<reference evidence="11 12" key="1">
    <citation type="submission" date="2022-07" db="EMBL/GenBank/DDBJ databases">
        <title>Genome-wide signatures of adaptation to extreme environments.</title>
        <authorList>
            <person name="Cho C.H."/>
            <person name="Yoon H.S."/>
        </authorList>
    </citation>
    <scope>NUCLEOTIDE SEQUENCE [LARGE SCALE GENOMIC DNA]</scope>
    <source>
        <strain evidence="11 12">DBV 063 E5</strain>
    </source>
</reference>
<keyword evidence="6" id="KW-0067">ATP-binding</keyword>
<dbReference type="Gene3D" id="3.30.70.890">
    <property type="entry name" value="GHMP kinase, C-terminal domain"/>
    <property type="match status" value="1"/>
</dbReference>
<dbReference type="Pfam" id="PF08544">
    <property type="entry name" value="GHMP_kinases_C"/>
    <property type="match status" value="1"/>
</dbReference>
<evidence type="ECO:0000313" key="11">
    <source>
        <dbReference type="EMBL" id="KAK4535760.1"/>
    </source>
</evidence>
<dbReference type="Gene3D" id="3.30.230.10">
    <property type="match status" value="1"/>
</dbReference>
<dbReference type="EMBL" id="JANCYW010000006">
    <property type="protein sequence ID" value="KAK4535760.1"/>
    <property type="molecule type" value="Genomic_DNA"/>
</dbReference>
<dbReference type="GO" id="GO:0005524">
    <property type="term" value="F:ATP binding"/>
    <property type="evidence" value="ECO:0007669"/>
    <property type="project" value="UniProtKB-KW"/>
</dbReference>
<evidence type="ECO:0000256" key="4">
    <source>
        <dbReference type="ARBA" id="ARBA00022741"/>
    </source>
</evidence>
<gene>
    <name evidence="11" type="ORF">CDCA_CDCA06G1785</name>
</gene>
<evidence type="ECO:0000256" key="7">
    <source>
        <dbReference type="ARBA" id="ARBA00032554"/>
    </source>
</evidence>
<evidence type="ECO:0000256" key="6">
    <source>
        <dbReference type="ARBA" id="ARBA00022840"/>
    </source>
</evidence>
<name>A0AAV9ITZ1_CYACA</name>
<dbReference type="Proteomes" id="UP001301350">
    <property type="component" value="Unassembled WGS sequence"/>
</dbReference>
<dbReference type="InterPro" id="IPR036554">
    <property type="entry name" value="GHMP_kinase_C_sf"/>
</dbReference>
<proteinExistence type="inferred from homology"/>
<evidence type="ECO:0000313" key="12">
    <source>
        <dbReference type="Proteomes" id="UP001301350"/>
    </source>
</evidence>
<dbReference type="PANTHER" id="PTHR43527">
    <property type="entry name" value="4-DIPHOSPHOCYTIDYL-2-C-METHYL-D-ERYTHRITOL KINASE, CHLOROPLASTIC"/>
    <property type="match status" value="1"/>
</dbReference>
<dbReference type="GO" id="GO:0016114">
    <property type="term" value="P:terpenoid biosynthetic process"/>
    <property type="evidence" value="ECO:0007669"/>
    <property type="project" value="InterPro"/>
</dbReference>
<evidence type="ECO:0000256" key="3">
    <source>
        <dbReference type="ARBA" id="ARBA00022679"/>
    </source>
</evidence>
<evidence type="ECO:0000256" key="5">
    <source>
        <dbReference type="ARBA" id="ARBA00022777"/>
    </source>
</evidence>
<dbReference type="GO" id="GO:0050515">
    <property type="term" value="F:4-(cytidine 5'-diphospho)-2-C-methyl-D-erythritol kinase activity"/>
    <property type="evidence" value="ECO:0007669"/>
    <property type="project" value="UniProtKB-EC"/>
</dbReference>
<feature type="domain" description="GHMP kinase C-terminal" evidence="10">
    <location>
        <begin position="441"/>
        <end position="484"/>
    </location>
</feature>
<dbReference type="NCBIfam" id="TIGR00154">
    <property type="entry name" value="ispE"/>
    <property type="match status" value="1"/>
</dbReference>
<dbReference type="InterPro" id="IPR004424">
    <property type="entry name" value="IspE"/>
</dbReference>
<evidence type="ECO:0000259" key="9">
    <source>
        <dbReference type="Pfam" id="PF00288"/>
    </source>
</evidence>
<keyword evidence="12" id="KW-1185">Reference proteome</keyword>
<dbReference type="InterPro" id="IPR013750">
    <property type="entry name" value="GHMP_kinase_C_dom"/>
</dbReference>
<dbReference type="InterPro" id="IPR020568">
    <property type="entry name" value="Ribosomal_Su5_D2-typ_SF"/>
</dbReference>
<dbReference type="SUPFAM" id="SSF54211">
    <property type="entry name" value="Ribosomal protein S5 domain 2-like"/>
    <property type="match status" value="1"/>
</dbReference>
<dbReference type="EC" id="2.7.1.148" evidence="2"/>
<dbReference type="PANTHER" id="PTHR43527:SF2">
    <property type="entry name" value="4-DIPHOSPHOCYTIDYL-2-C-METHYL-D-ERYTHRITOL KINASE, CHLOROPLASTIC"/>
    <property type="match status" value="1"/>
</dbReference>
<dbReference type="InterPro" id="IPR014721">
    <property type="entry name" value="Ribsml_uS5_D2-typ_fold_subgr"/>
</dbReference>
<evidence type="ECO:0000256" key="1">
    <source>
        <dbReference type="ARBA" id="ARBA00009684"/>
    </source>
</evidence>
<dbReference type="HAMAP" id="MF_00061">
    <property type="entry name" value="IspE"/>
    <property type="match status" value="1"/>
</dbReference>
<feature type="compositionally biased region" description="Acidic residues" evidence="8">
    <location>
        <begin position="104"/>
        <end position="167"/>
    </location>
</feature>
<dbReference type="SUPFAM" id="SSF55060">
    <property type="entry name" value="GHMP Kinase, C-terminal domain"/>
    <property type="match status" value="1"/>
</dbReference>
<sequence length="554" mass="62766">MRSISPRMVEESERPTRVATCRWMRERHVHLGERSGALGWVLGAGNVQRRALRAARTCKGHRGQASAPWAWGTAWKRRPVDRVKWRVPPGCLALRAQQQPREGEGEEEYEFVDDDDDDDDEEDKGGEEDEEEYEEAEDDDEEEEYEEAEDGGDDDDEEEEEEEEEEQAEKQATRRGPDFHSEYQDQDWSKVVKARLAALRGERSLFPSTSTRTVKAGASTWEEEPLTRVEYYSPAKINVFLRVLRRRMDGFHDIASVFQAVTLADKLYIEKLPDGADDDVLECDSPQVPLDKSNLIIKALETFRVRTGLSTRFHVRLEKTIPMQAGLGGGSSNAATAMFAANRLCGRPATIRQLTEWASEVGSDTAFFMSRGTAHCTGRGEILKRMRPLGPTGLYIIKPRAHSLSTPQVYQALDLNQLTGKTPPDELLRSIQERGPFLTPLVNDLEEAAFRLVPGLRDFKQLIESYGFKRVLMSGSGTSFFALGYPYGPDATQFEKNFLADVAQNDLGGFLSEGVEVYPCRFVHRFTEERWYMEPLPPEWLTADAADIPETFEY</sequence>
<organism evidence="11 12">
    <name type="scientific">Cyanidium caldarium</name>
    <name type="common">Red alga</name>
    <dbReference type="NCBI Taxonomy" id="2771"/>
    <lineage>
        <taxon>Eukaryota</taxon>
        <taxon>Rhodophyta</taxon>
        <taxon>Bangiophyceae</taxon>
        <taxon>Cyanidiales</taxon>
        <taxon>Cyanidiaceae</taxon>
        <taxon>Cyanidium</taxon>
    </lineage>
</organism>
<protein>
    <recommendedName>
        <fullName evidence="2">4-(cytidine 5'-diphospho)-2-C-methyl-D-erythritol kinase</fullName>
        <ecNumber evidence="2">2.7.1.148</ecNumber>
    </recommendedName>
    <alternativeName>
        <fullName evidence="7">4-(cytidine-5'-diphospho)-2-C-methyl-D-erythritol kinase</fullName>
    </alternativeName>
</protein>
<evidence type="ECO:0000259" key="10">
    <source>
        <dbReference type="Pfam" id="PF08544"/>
    </source>
</evidence>
<feature type="compositionally biased region" description="Basic and acidic residues" evidence="8">
    <location>
        <begin position="168"/>
        <end position="186"/>
    </location>
</feature>
<dbReference type="InterPro" id="IPR006204">
    <property type="entry name" value="GHMP_kinase_N_dom"/>
</dbReference>